<keyword evidence="3" id="KW-0964">Secreted</keyword>
<dbReference type="SMART" id="SM00708">
    <property type="entry name" value="PhBP"/>
    <property type="match status" value="2"/>
</dbReference>
<comment type="caution">
    <text evidence="5">The sequence shown here is derived from an EMBL/GenBank/DDBJ whole genome shotgun (WGS) entry which is preliminary data.</text>
</comment>
<evidence type="ECO:0000313" key="6">
    <source>
        <dbReference type="Proteomes" id="UP000295192"/>
    </source>
</evidence>
<dbReference type="GO" id="GO:0005549">
    <property type="term" value="F:odorant binding"/>
    <property type="evidence" value="ECO:0007669"/>
    <property type="project" value="InterPro"/>
</dbReference>
<dbReference type="Gene3D" id="1.10.238.20">
    <property type="entry name" value="Pheromone/general odorant binding protein domain"/>
    <property type="match status" value="2"/>
</dbReference>
<comment type="subcellular location">
    <subcellularLocation>
        <location evidence="1">Secreted</location>
    </subcellularLocation>
</comment>
<sequence>MIMTSIMIMMKMLKMELKMVLKLKLETKMKMKIFLPSWGLLNGEQRAIKKCLSSYGGLNDENVKRLERYTQWSENYEELPCFTQCYLNEMFEFYHDQAGFDERRIRRHFGDAVFEACKERLQLGPEQKESSCEHAYAGFHCIVSLEKDPFILIEKMPNVTRTAKSAMKKCLQQVDQVEWNRMADYAHFPQTEPIPCFTRCFISQMQLFDERTRRWRIPAMRQSLGVPLPGAHISNCTQRRSRNPCATIYQQFNCFVVAV</sequence>
<dbReference type="PANTHER" id="PTHR11857">
    <property type="entry name" value="ODORANT BINDING PROTEIN-RELATED"/>
    <property type="match status" value="1"/>
</dbReference>
<evidence type="ECO:0000256" key="3">
    <source>
        <dbReference type="ARBA" id="ARBA00022525"/>
    </source>
</evidence>
<dbReference type="OMA" id="PCFTRCF"/>
<gene>
    <name evidence="5" type="ORF">AWZ03_005414</name>
</gene>
<evidence type="ECO:0000256" key="2">
    <source>
        <dbReference type="ARBA" id="ARBA00008098"/>
    </source>
</evidence>
<evidence type="ECO:0000313" key="5">
    <source>
        <dbReference type="EMBL" id="TDG48239.1"/>
    </source>
</evidence>
<protein>
    <recommendedName>
        <fullName evidence="7">Odorant-binding protein 83cd</fullName>
    </recommendedName>
</protein>
<dbReference type="InterPro" id="IPR036728">
    <property type="entry name" value="PBP_GOBP_sf"/>
</dbReference>
<reference evidence="5 6" key="1">
    <citation type="journal article" date="2019" name="J. Hered.">
        <title>An Improved Genome Assembly for Drosophila navojoa, the Basal Species in the mojavensis Cluster.</title>
        <authorList>
            <person name="Vanderlinde T."/>
            <person name="Dupim E.G."/>
            <person name="Nazario-Yepiz N.O."/>
            <person name="Carvalho A.B."/>
        </authorList>
    </citation>
    <scope>NUCLEOTIDE SEQUENCE [LARGE SCALE GENOMIC DNA]</scope>
    <source>
        <strain evidence="5">Navoj_Jal97</strain>
        <tissue evidence="5">Whole organism</tissue>
    </source>
</reference>
<name>A0A484BHI7_DRONA</name>
<dbReference type="Proteomes" id="UP000295192">
    <property type="component" value="Unassembled WGS sequence"/>
</dbReference>
<organism evidence="5 6">
    <name type="scientific">Drosophila navojoa</name>
    <name type="common">Fruit fly</name>
    <dbReference type="NCBI Taxonomy" id="7232"/>
    <lineage>
        <taxon>Eukaryota</taxon>
        <taxon>Metazoa</taxon>
        <taxon>Ecdysozoa</taxon>
        <taxon>Arthropoda</taxon>
        <taxon>Hexapoda</taxon>
        <taxon>Insecta</taxon>
        <taxon>Pterygota</taxon>
        <taxon>Neoptera</taxon>
        <taxon>Endopterygota</taxon>
        <taxon>Diptera</taxon>
        <taxon>Brachycera</taxon>
        <taxon>Muscomorpha</taxon>
        <taxon>Ephydroidea</taxon>
        <taxon>Drosophilidae</taxon>
        <taxon>Drosophila</taxon>
    </lineage>
</organism>
<accession>A0A484BHI7</accession>
<dbReference type="EMBL" id="LSRL02000035">
    <property type="protein sequence ID" value="TDG48239.1"/>
    <property type="molecule type" value="Genomic_DNA"/>
</dbReference>
<dbReference type="OrthoDB" id="7929458at2759"/>
<dbReference type="PANTHER" id="PTHR11857:SF43">
    <property type="entry name" value="GEO07291P1-RELATED"/>
    <property type="match status" value="1"/>
</dbReference>
<dbReference type="InterPro" id="IPR006170">
    <property type="entry name" value="PBP/GOBP"/>
</dbReference>
<dbReference type="Pfam" id="PF01395">
    <property type="entry name" value="PBP_GOBP"/>
    <property type="match status" value="2"/>
</dbReference>
<comment type="similarity">
    <text evidence="2">Belongs to the PBP/GOBP family.</text>
</comment>
<evidence type="ECO:0008006" key="7">
    <source>
        <dbReference type="Google" id="ProtNLM"/>
    </source>
</evidence>
<dbReference type="SUPFAM" id="SSF47565">
    <property type="entry name" value="Insect pheromone/odorant-binding proteins"/>
    <property type="match status" value="2"/>
</dbReference>
<keyword evidence="4" id="KW-0732">Signal</keyword>
<evidence type="ECO:0000256" key="1">
    <source>
        <dbReference type="ARBA" id="ARBA00004613"/>
    </source>
</evidence>
<evidence type="ECO:0000256" key="4">
    <source>
        <dbReference type="ARBA" id="ARBA00022729"/>
    </source>
</evidence>
<dbReference type="GO" id="GO:0005615">
    <property type="term" value="C:extracellular space"/>
    <property type="evidence" value="ECO:0007669"/>
    <property type="project" value="TreeGrafter"/>
</dbReference>
<dbReference type="AlphaFoldDB" id="A0A484BHI7"/>
<proteinExistence type="inferred from homology"/>
<dbReference type="GO" id="GO:0007608">
    <property type="term" value="P:sensory perception of smell"/>
    <property type="evidence" value="ECO:0007669"/>
    <property type="project" value="TreeGrafter"/>
</dbReference>
<keyword evidence="6" id="KW-1185">Reference proteome</keyword>